<dbReference type="InterPro" id="IPR013332">
    <property type="entry name" value="KPR_N"/>
</dbReference>
<dbReference type="InterPro" id="IPR051402">
    <property type="entry name" value="KPR-Related"/>
</dbReference>
<organism evidence="13 14">
    <name type="scientific">Zwartia hollandica</name>
    <dbReference type="NCBI Taxonomy" id="324606"/>
    <lineage>
        <taxon>Bacteria</taxon>
        <taxon>Pseudomonadati</taxon>
        <taxon>Pseudomonadota</taxon>
        <taxon>Betaproteobacteria</taxon>
        <taxon>Burkholderiales</taxon>
        <taxon>Alcaligenaceae</taxon>
        <taxon>Zwartia</taxon>
    </lineage>
</organism>
<dbReference type="Gene3D" id="1.10.1040.10">
    <property type="entry name" value="N-(1-d-carboxylethyl)-l-norvaline Dehydrogenase, domain 2"/>
    <property type="match status" value="1"/>
</dbReference>
<keyword evidence="6 10" id="KW-0521">NADP</keyword>
<dbReference type="InterPro" id="IPR013328">
    <property type="entry name" value="6PGD_dom2"/>
</dbReference>
<dbReference type="EC" id="1.1.1.169" evidence="3 10"/>
<dbReference type="InterPro" id="IPR003710">
    <property type="entry name" value="ApbA"/>
</dbReference>
<dbReference type="Gene3D" id="3.40.50.720">
    <property type="entry name" value="NAD(P)-binding Rossmann-like Domain"/>
    <property type="match status" value="1"/>
</dbReference>
<evidence type="ECO:0000256" key="6">
    <source>
        <dbReference type="ARBA" id="ARBA00022857"/>
    </source>
</evidence>
<evidence type="ECO:0000313" key="13">
    <source>
        <dbReference type="EMBL" id="MBZ1350281.1"/>
    </source>
</evidence>
<comment type="similarity">
    <text evidence="2 10">Belongs to the ketopantoate reductase family.</text>
</comment>
<dbReference type="EMBL" id="JAHXRI010000006">
    <property type="protein sequence ID" value="MBZ1350281.1"/>
    <property type="molecule type" value="Genomic_DNA"/>
</dbReference>
<comment type="pathway">
    <text evidence="1 10">Cofactor biosynthesis; (R)-pantothenate biosynthesis; (R)-pantoate from 3-methyl-2-oxobutanoate: step 2/2.</text>
</comment>
<gene>
    <name evidence="13" type="ORF">KZZ10_06440</name>
</gene>
<dbReference type="InterPro" id="IPR008927">
    <property type="entry name" value="6-PGluconate_DH-like_C_sf"/>
</dbReference>
<dbReference type="PROSITE" id="PS51257">
    <property type="entry name" value="PROKAR_LIPOPROTEIN"/>
    <property type="match status" value="1"/>
</dbReference>
<dbReference type="SUPFAM" id="SSF51735">
    <property type="entry name" value="NAD(P)-binding Rossmann-fold domains"/>
    <property type="match status" value="1"/>
</dbReference>
<proteinExistence type="inferred from homology"/>
<dbReference type="NCBIfam" id="TIGR00745">
    <property type="entry name" value="apbA_panE"/>
    <property type="match status" value="1"/>
</dbReference>
<evidence type="ECO:0000256" key="2">
    <source>
        <dbReference type="ARBA" id="ARBA00007870"/>
    </source>
</evidence>
<keyword evidence="7 10" id="KW-0560">Oxidoreductase</keyword>
<evidence type="ECO:0000256" key="7">
    <source>
        <dbReference type="ARBA" id="ARBA00023002"/>
    </source>
</evidence>
<dbReference type="Pfam" id="PF02558">
    <property type="entry name" value="ApbA"/>
    <property type="match status" value="1"/>
</dbReference>
<evidence type="ECO:0000259" key="11">
    <source>
        <dbReference type="Pfam" id="PF02558"/>
    </source>
</evidence>
<feature type="domain" description="Ketopantoate reductase C-terminal" evidence="12">
    <location>
        <begin position="185"/>
        <end position="309"/>
    </location>
</feature>
<dbReference type="PANTHER" id="PTHR21708">
    <property type="entry name" value="PROBABLE 2-DEHYDROPANTOATE 2-REDUCTASE"/>
    <property type="match status" value="1"/>
</dbReference>
<dbReference type="GO" id="GO:0005737">
    <property type="term" value="C:cytoplasm"/>
    <property type="evidence" value="ECO:0007669"/>
    <property type="project" value="TreeGrafter"/>
</dbReference>
<dbReference type="SUPFAM" id="SSF48179">
    <property type="entry name" value="6-phosphogluconate dehydrogenase C-terminal domain-like"/>
    <property type="match status" value="1"/>
</dbReference>
<protein>
    <recommendedName>
        <fullName evidence="4 10">2-dehydropantoate 2-reductase</fullName>
        <ecNumber evidence="3 10">1.1.1.169</ecNumber>
    </recommendedName>
    <alternativeName>
        <fullName evidence="8 10">Ketopantoate reductase</fullName>
    </alternativeName>
</protein>
<feature type="domain" description="Ketopantoate reductase N-terminal" evidence="11">
    <location>
        <begin position="11"/>
        <end position="156"/>
    </location>
</feature>
<evidence type="ECO:0000256" key="5">
    <source>
        <dbReference type="ARBA" id="ARBA00022655"/>
    </source>
</evidence>
<dbReference type="GO" id="GO:0015940">
    <property type="term" value="P:pantothenate biosynthetic process"/>
    <property type="evidence" value="ECO:0007669"/>
    <property type="project" value="UniProtKB-KW"/>
</dbReference>
<dbReference type="Pfam" id="PF08546">
    <property type="entry name" value="ApbA_C"/>
    <property type="match status" value="1"/>
</dbReference>
<comment type="catalytic activity">
    <reaction evidence="9 10">
        <text>(R)-pantoate + NADP(+) = 2-dehydropantoate + NADPH + H(+)</text>
        <dbReference type="Rhea" id="RHEA:16233"/>
        <dbReference type="ChEBI" id="CHEBI:11561"/>
        <dbReference type="ChEBI" id="CHEBI:15378"/>
        <dbReference type="ChEBI" id="CHEBI:15980"/>
        <dbReference type="ChEBI" id="CHEBI:57783"/>
        <dbReference type="ChEBI" id="CHEBI:58349"/>
        <dbReference type="EC" id="1.1.1.169"/>
    </reaction>
</comment>
<comment type="function">
    <text evidence="10">Catalyzes the NADPH-dependent reduction of ketopantoate into pantoic acid.</text>
</comment>
<evidence type="ECO:0000256" key="1">
    <source>
        <dbReference type="ARBA" id="ARBA00004994"/>
    </source>
</evidence>
<dbReference type="InterPro" id="IPR036291">
    <property type="entry name" value="NAD(P)-bd_dom_sf"/>
</dbReference>
<sequence length="316" mass="33816">MVNILRDNPTIAVLGAGAVGCYFGGMLARAGNAVTLIARANHVAAINKNGLYLDCLSFKEHVRLNATTDVSEISGADLILCCVKSSDTEDAIRLIAPHIKKDAVILSLQNGVDNYERIRATISNPTFPSVVYVATRMAGDGHVEHVGRGELAIGAAGAPSDWADTLNTIAALFSASSVPCAVSPDVKRALWTKFLVNCAYNGISAIGAIDYGQMVETAEVKKLIDALTAEFLLIAKKEGVDISAEEAMEVNAQIPITMPRQKSSTAQDLMRSKQSEIDYLNGLIVRKGIEHNIPTPANQAIHALVKMLERKNFLTS</sequence>
<comment type="caution">
    <text evidence="13">The sequence shown here is derived from an EMBL/GenBank/DDBJ whole genome shotgun (WGS) entry which is preliminary data.</text>
</comment>
<evidence type="ECO:0000256" key="9">
    <source>
        <dbReference type="ARBA" id="ARBA00048793"/>
    </source>
</evidence>
<dbReference type="GO" id="GO:0008677">
    <property type="term" value="F:2-dehydropantoate 2-reductase activity"/>
    <property type="evidence" value="ECO:0007669"/>
    <property type="project" value="UniProtKB-EC"/>
</dbReference>
<keyword evidence="5 10" id="KW-0566">Pantothenate biosynthesis</keyword>
<reference evidence="13" key="1">
    <citation type="submission" date="2021-07" db="EMBL/GenBank/DDBJ databases">
        <title>New genus and species of the family Alcaligenaceae.</title>
        <authorList>
            <person name="Hahn M.W."/>
        </authorList>
    </citation>
    <scope>NUCLEOTIDE SEQUENCE</scope>
    <source>
        <strain evidence="13">LF4-65</strain>
    </source>
</reference>
<evidence type="ECO:0000256" key="4">
    <source>
        <dbReference type="ARBA" id="ARBA00019465"/>
    </source>
</evidence>
<dbReference type="AlphaFoldDB" id="A0A953NBM5"/>
<dbReference type="PANTHER" id="PTHR21708:SF26">
    <property type="entry name" value="2-DEHYDROPANTOATE 2-REDUCTASE"/>
    <property type="match status" value="1"/>
</dbReference>
<evidence type="ECO:0000256" key="3">
    <source>
        <dbReference type="ARBA" id="ARBA00013014"/>
    </source>
</evidence>
<name>A0A953NBM5_9BURK</name>
<dbReference type="Proteomes" id="UP000739565">
    <property type="component" value="Unassembled WGS sequence"/>
</dbReference>
<keyword evidence="14" id="KW-1185">Reference proteome</keyword>
<evidence type="ECO:0000256" key="8">
    <source>
        <dbReference type="ARBA" id="ARBA00032024"/>
    </source>
</evidence>
<evidence type="ECO:0000259" key="12">
    <source>
        <dbReference type="Pfam" id="PF08546"/>
    </source>
</evidence>
<evidence type="ECO:0000256" key="10">
    <source>
        <dbReference type="RuleBase" id="RU362068"/>
    </source>
</evidence>
<accession>A0A953NBM5</accession>
<evidence type="ECO:0000313" key="14">
    <source>
        <dbReference type="Proteomes" id="UP000739565"/>
    </source>
</evidence>
<dbReference type="InterPro" id="IPR013752">
    <property type="entry name" value="KPA_reductase"/>
</dbReference>